<dbReference type="RefSeq" id="XP_025353360.1">
    <property type="nucleotide sequence ID" value="XM_025496036.1"/>
</dbReference>
<proteinExistence type="inferred from homology"/>
<dbReference type="Pfam" id="PF13233">
    <property type="entry name" value="Complex1_LYR_2"/>
    <property type="match status" value="1"/>
</dbReference>
<evidence type="ECO:0000313" key="8">
    <source>
        <dbReference type="Proteomes" id="UP000245771"/>
    </source>
</evidence>
<sequence>LLPPLPLYRRIMKGHKFLPLEMKSLGDQYVRDEFKRHAGIDNPLQVVGFLTQWKVYLDNIETQTGSADGFRGKQLDMEQFGKLSDEQLYQLHELMTVTREL</sequence>
<dbReference type="OrthoDB" id="278329at2759"/>
<protein>
    <recommendedName>
        <fullName evidence="6">Succinate dehydrogenase assembly factor 3</fullName>
        <shortName evidence="6">SDH assembly factor 3</shortName>
        <shortName evidence="6">SDHAF3</shortName>
    </recommendedName>
</protein>
<evidence type="ECO:0000256" key="2">
    <source>
        <dbReference type="ARBA" id="ARBA00006020"/>
    </source>
</evidence>
<organism evidence="7 8">
    <name type="scientific">Meira miltonrushii</name>
    <dbReference type="NCBI Taxonomy" id="1280837"/>
    <lineage>
        <taxon>Eukaryota</taxon>
        <taxon>Fungi</taxon>
        <taxon>Dikarya</taxon>
        <taxon>Basidiomycota</taxon>
        <taxon>Ustilaginomycotina</taxon>
        <taxon>Exobasidiomycetes</taxon>
        <taxon>Exobasidiales</taxon>
        <taxon>Brachybasidiaceae</taxon>
        <taxon>Meira</taxon>
    </lineage>
</organism>
<evidence type="ECO:0000313" key="7">
    <source>
        <dbReference type="EMBL" id="PWN33058.1"/>
    </source>
</evidence>
<reference evidence="7 8" key="1">
    <citation type="journal article" date="2018" name="Mol. Biol. Evol.">
        <title>Broad Genomic Sampling Reveals a Smut Pathogenic Ancestry of the Fungal Clade Ustilaginomycotina.</title>
        <authorList>
            <person name="Kijpornyongpan T."/>
            <person name="Mondo S.J."/>
            <person name="Barry K."/>
            <person name="Sandor L."/>
            <person name="Lee J."/>
            <person name="Lipzen A."/>
            <person name="Pangilinan J."/>
            <person name="LaButti K."/>
            <person name="Hainaut M."/>
            <person name="Henrissat B."/>
            <person name="Grigoriev I.V."/>
            <person name="Spatafora J.W."/>
            <person name="Aime M.C."/>
        </authorList>
    </citation>
    <scope>NUCLEOTIDE SEQUENCE [LARGE SCALE GENOMIC DNA]</scope>
    <source>
        <strain evidence="7 8">MCA 3882</strain>
    </source>
</reference>
<keyword evidence="3" id="KW-0809">Transit peptide</keyword>
<evidence type="ECO:0000256" key="5">
    <source>
        <dbReference type="ARBA" id="ARBA00023186"/>
    </source>
</evidence>
<name>A0A316V7Q4_9BASI</name>
<comment type="similarity">
    <text evidence="2 6">Belongs to the complex I LYR family. SDHAF3 subfamily.</text>
</comment>
<dbReference type="AlphaFoldDB" id="A0A316V7Q4"/>
<dbReference type="FunCoup" id="A0A316V7Q4">
    <property type="interactions" value="67"/>
</dbReference>
<keyword evidence="5 6" id="KW-0143">Chaperone</keyword>
<keyword evidence="4 6" id="KW-0496">Mitochondrion</keyword>
<dbReference type="EMBL" id="KZ819605">
    <property type="protein sequence ID" value="PWN33058.1"/>
    <property type="molecule type" value="Genomic_DNA"/>
</dbReference>
<dbReference type="STRING" id="1280837.A0A316V7Q4"/>
<dbReference type="PANTHER" id="PTHR13137:SF6">
    <property type="entry name" value="SUCCINATE DEHYDROGENASE ASSEMBLY FACTOR 3, MITOCHONDRIAL"/>
    <property type="match status" value="1"/>
</dbReference>
<dbReference type="GO" id="GO:0005759">
    <property type="term" value="C:mitochondrial matrix"/>
    <property type="evidence" value="ECO:0007669"/>
    <property type="project" value="UniProtKB-SubCell"/>
</dbReference>
<feature type="non-terminal residue" evidence="7">
    <location>
        <position position="101"/>
    </location>
</feature>
<evidence type="ECO:0000256" key="1">
    <source>
        <dbReference type="ARBA" id="ARBA00004305"/>
    </source>
</evidence>
<accession>A0A316V7Q4</accession>
<dbReference type="CDD" id="cd20270">
    <property type="entry name" value="Complex1_LYR_SDHAF3_LYRM10"/>
    <property type="match status" value="1"/>
</dbReference>
<dbReference type="Proteomes" id="UP000245771">
    <property type="component" value="Unassembled WGS sequence"/>
</dbReference>
<gene>
    <name evidence="7" type="ORF">FA14DRAFT_114154</name>
</gene>
<dbReference type="InterPro" id="IPR008381">
    <property type="entry name" value="SDHAF3/Sdh7"/>
</dbReference>
<comment type="function">
    <text evidence="6">Plays an essential role in the assembly of succinate dehydrogenase (SDH), an enzyme complex (also referred to as respiratory complex II) that is a component of both the tricarboxylic acid (TCA) cycle and the mitochondrial electron transport chain, and which couples the oxidation of succinate to fumarate with the reduction of ubiquinone (coenzyme Q) to ubiquinol. Promotes maturation of the iron-sulfur protein subunit of the SDH catalytic dimer, protecting it from the deleterious effects of oxidants. May act together with SDHAF1.</text>
</comment>
<evidence type="ECO:0000256" key="3">
    <source>
        <dbReference type="ARBA" id="ARBA00022946"/>
    </source>
</evidence>
<evidence type="ECO:0000256" key="4">
    <source>
        <dbReference type="ARBA" id="ARBA00023128"/>
    </source>
</evidence>
<comment type="subcellular location">
    <subcellularLocation>
        <location evidence="1 6">Mitochondrion matrix</location>
    </subcellularLocation>
</comment>
<dbReference type="GeneID" id="37017817"/>
<dbReference type="GO" id="GO:0034553">
    <property type="term" value="P:mitochondrial respiratory chain complex II assembly"/>
    <property type="evidence" value="ECO:0007669"/>
    <property type="project" value="UniProtKB-UniRule"/>
</dbReference>
<dbReference type="InParanoid" id="A0A316V7Q4"/>
<dbReference type="GO" id="GO:0005758">
    <property type="term" value="C:mitochondrial intermembrane space"/>
    <property type="evidence" value="ECO:0007669"/>
    <property type="project" value="TreeGrafter"/>
</dbReference>
<feature type="non-terminal residue" evidence="7">
    <location>
        <position position="1"/>
    </location>
</feature>
<comment type="subunit">
    <text evidence="6">Interacts with the iron-sulfur protein subunit within the SDH catalytic dimer.</text>
</comment>
<dbReference type="PANTHER" id="PTHR13137">
    <property type="entry name" value="DC11 ACN9 HOMOLOG"/>
    <property type="match status" value="1"/>
</dbReference>
<keyword evidence="8" id="KW-1185">Reference proteome</keyword>
<evidence type="ECO:0000256" key="6">
    <source>
        <dbReference type="RuleBase" id="RU368039"/>
    </source>
</evidence>
<dbReference type="GO" id="GO:0006105">
    <property type="term" value="P:succinate metabolic process"/>
    <property type="evidence" value="ECO:0007669"/>
    <property type="project" value="TreeGrafter"/>
</dbReference>